<dbReference type="PROSITE" id="PS51273">
    <property type="entry name" value="GATASE_TYPE_1"/>
    <property type="match status" value="1"/>
</dbReference>
<dbReference type="InterPro" id="IPR017926">
    <property type="entry name" value="GATASE"/>
</dbReference>
<dbReference type="Gene3D" id="3.40.50.880">
    <property type="match status" value="1"/>
</dbReference>
<keyword evidence="3" id="KW-1185">Reference proteome</keyword>
<gene>
    <name evidence="2" type="ORF">EDC03_3136</name>
</gene>
<evidence type="ECO:0000259" key="1">
    <source>
        <dbReference type="Pfam" id="PF00117"/>
    </source>
</evidence>
<dbReference type="GO" id="GO:0005829">
    <property type="term" value="C:cytosol"/>
    <property type="evidence" value="ECO:0007669"/>
    <property type="project" value="TreeGrafter"/>
</dbReference>
<keyword evidence="2" id="KW-0808">Transferase</keyword>
<name>A0A3N1G9I1_9ACTN</name>
<organism evidence="2 3">
    <name type="scientific">Pseudokineococcus lusitanus</name>
    <dbReference type="NCBI Taxonomy" id="763993"/>
    <lineage>
        <taxon>Bacteria</taxon>
        <taxon>Bacillati</taxon>
        <taxon>Actinomycetota</taxon>
        <taxon>Actinomycetes</taxon>
        <taxon>Kineosporiales</taxon>
        <taxon>Kineosporiaceae</taxon>
        <taxon>Pseudokineococcus</taxon>
    </lineage>
</organism>
<dbReference type="AlphaFoldDB" id="A0A3N1G9I1"/>
<dbReference type="RefSeq" id="WP_123381193.1">
    <property type="nucleotide sequence ID" value="NZ_RJKN01000009.1"/>
</dbReference>
<evidence type="ECO:0000313" key="2">
    <source>
        <dbReference type="EMBL" id="ROP26899.1"/>
    </source>
</evidence>
<dbReference type="PANTHER" id="PTHR42695">
    <property type="entry name" value="GLUTAMINE AMIDOTRANSFERASE YLR126C-RELATED"/>
    <property type="match status" value="1"/>
</dbReference>
<dbReference type="Proteomes" id="UP000276232">
    <property type="component" value="Unassembled WGS sequence"/>
</dbReference>
<evidence type="ECO:0000313" key="3">
    <source>
        <dbReference type="Proteomes" id="UP000276232"/>
    </source>
</evidence>
<proteinExistence type="predicted"/>
<sequence length="277" mass="27489">MTSDGVGGPAPRVLVVQHEECCPPGMLLPALLRAGAVVDVVRPDLGVPLPAALGRRGPGRPPAAHDALVVLGGTAGAGDDTRWPWLPAVRALLAACVDDGTPALGVCLGAQLLAAATGGRTGRCPGGPETGLLAVDVEPGADDDPLVGAARPPGGGAWRVVQSHEDAVLAVPPGGRVLARSRGGDPAVAAGDGVVQVFRVGPAWGLQHHPEAGAAVVDGWWRTPEGRADVASQGLDADALVAEVDAAAPGLAAAADRLAAAFVAVVRDARDASGGRR</sequence>
<dbReference type="EMBL" id="RJKN01000009">
    <property type="protein sequence ID" value="ROP26899.1"/>
    <property type="molecule type" value="Genomic_DNA"/>
</dbReference>
<dbReference type="SUPFAM" id="SSF52317">
    <property type="entry name" value="Class I glutamine amidotransferase-like"/>
    <property type="match status" value="1"/>
</dbReference>
<dbReference type="Pfam" id="PF00117">
    <property type="entry name" value="GATase"/>
    <property type="match status" value="1"/>
</dbReference>
<keyword evidence="2" id="KW-0315">Glutamine amidotransferase</keyword>
<protein>
    <submittedName>
        <fullName evidence="2">GMP synthase-like glutamine amidotransferase</fullName>
    </submittedName>
</protein>
<reference evidence="2 3" key="1">
    <citation type="journal article" date="2015" name="Stand. Genomic Sci.">
        <title>Genomic Encyclopedia of Bacterial and Archaeal Type Strains, Phase III: the genomes of soil and plant-associated and newly described type strains.</title>
        <authorList>
            <person name="Whitman W.B."/>
            <person name="Woyke T."/>
            <person name="Klenk H.P."/>
            <person name="Zhou Y."/>
            <person name="Lilburn T.G."/>
            <person name="Beck B.J."/>
            <person name="De Vos P."/>
            <person name="Vandamme P."/>
            <person name="Eisen J.A."/>
            <person name="Garrity G."/>
            <person name="Hugenholtz P."/>
            <person name="Kyrpides N.C."/>
        </authorList>
    </citation>
    <scope>NUCLEOTIDE SEQUENCE [LARGE SCALE GENOMIC DNA]</scope>
    <source>
        <strain evidence="2 3">CECT 7306</strain>
    </source>
</reference>
<dbReference type="CDD" id="cd01741">
    <property type="entry name" value="GATase1_1"/>
    <property type="match status" value="1"/>
</dbReference>
<dbReference type="InParanoid" id="A0A3N1G9I1"/>
<accession>A0A3N1G9I1</accession>
<dbReference type="OrthoDB" id="5196541at2"/>
<feature type="domain" description="Glutamine amidotransferase" evidence="1">
    <location>
        <begin position="66"/>
        <end position="212"/>
    </location>
</feature>
<dbReference type="GO" id="GO:0016740">
    <property type="term" value="F:transferase activity"/>
    <property type="evidence" value="ECO:0007669"/>
    <property type="project" value="UniProtKB-KW"/>
</dbReference>
<dbReference type="InterPro" id="IPR044992">
    <property type="entry name" value="ChyE-like"/>
</dbReference>
<dbReference type="PANTHER" id="PTHR42695:SF5">
    <property type="entry name" value="GLUTAMINE AMIDOTRANSFERASE YLR126C-RELATED"/>
    <property type="match status" value="1"/>
</dbReference>
<dbReference type="InterPro" id="IPR029062">
    <property type="entry name" value="Class_I_gatase-like"/>
</dbReference>
<comment type="caution">
    <text evidence="2">The sequence shown here is derived from an EMBL/GenBank/DDBJ whole genome shotgun (WGS) entry which is preliminary data.</text>
</comment>